<dbReference type="SUPFAM" id="SSF54001">
    <property type="entry name" value="Cysteine proteinases"/>
    <property type="match status" value="1"/>
</dbReference>
<dbReference type="RefSeq" id="XP_056688124.1">
    <property type="nucleotide sequence ID" value="XM_056832146.1"/>
</dbReference>
<reference evidence="6" key="2">
    <citation type="submission" date="2025-08" db="UniProtKB">
        <authorList>
            <consortium name="RefSeq"/>
        </authorList>
    </citation>
    <scope>IDENTIFICATION</scope>
    <source>
        <tissue evidence="6">Leaf</tissue>
    </source>
</reference>
<evidence type="ECO:0000259" key="4">
    <source>
        <dbReference type="Pfam" id="PF02902"/>
    </source>
</evidence>
<dbReference type="Pfam" id="PF02902">
    <property type="entry name" value="Peptidase_C48"/>
    <property type="match status" value="1"/>
</dbReference>
<dbReference type="Proteomes" id="UP000813463">
    <property type="component" value="Chromosome 6"/>
</dbReference>
<protein>
    <recommendedName>
        <fullName evidence="4">Ubiquitin-like protease family profile domain-containing protein</fullName>
    </recommendedName>
</protein>
<keyword evidence="2" id="KW-0645">Protease</keyword>
<proteinExistence type="inferred from homology"/>
<evidence type="ECO:0000313" key="6">
    <source>
        <dbReference type="RefSeq" id="XP_056688124.1"/>
    </source>
</evidence>
<evidence type="ECO:0000256" key="1">
    <source>
        <dbReference type="ARBA" id="ARBA00005234"/>
    </source>
</evidence>
<organism evidence="5 6">
    <name type="scientific">Spinacia oleracea</name>
    <name type="common">Spinach</name>
    <dbReference type="NCBI Taxonomy" id="3562"/>
    <lineage>
        <taxon>Eukaryota</taxon>
        <taxon>Viridiplantae</taxon>
        <taxon>Streptophyta</taxon>
        <taxon>Embryophyta</taxon>
        <taxon>Tracheophyta</taxon>
        <taxon>Spermatophyta</taxon>
        <taxon>Magnoliopsida</taxon>
        <taxon>eudicotyledons</taxon>
        <taxon>Gunneridae</taxon>
        <taxon>Pentapetalae</taxon>
        <taxon>Caryophyllales</taxon>
        <taxon>Chenopodiaceae</taxon>
        <taxon>Chenopodioideae</taxon>
        <taxon>Anserineae</taxon>
        <taxon>Spinacia</taxon>
    </lineage>
</organism>
<keyword evidence="5" id="KW-1185">Reference proteome</keyword>
<gene>
    <name evidence="6" type="primary">LOC110788552</name>
</gene>
<evidence type="ECO:0000313" key="5">
    <source>
        <dbReference type="Proteomes" id="UP000813463"/>
    </source>
</evidence>
<comment type="similarity">
    <text evidence="1">Belongs to the peptidase C48 family.</text>
</comment>
<sequence length="309" mass="34834">MVTPGDPASGSRCCAVVVLFVPVAAIHSLPTSLVAVLNAATYNIHSLHVSSLLQFKEIFSENIQFAISIYLLNPATTDLESQSLSSAYSPNLHSHSLLHRSSLAPPHLQLAPPHLHRLRTFIFSSAPLRTFLFSAAPPSVLFRSVHGKGPLAGIASFLNQIIHLNYQGVSSSTRNHWVLIVLDLVFGLAYVFDSATPPPPETRKLEGFNCIQMAYRIYWTNLENDKRKIKSQKLRFIQMKCAQQVDAVDSGYHVMKYMHDVVTVYNEYKDNLSEGYVQREMPYSVEELEETREQWAKYFKDNYLMDAGE</sequence>
<evidence type="ECO:0000256" key="2">
    <source>
        <dbReference type="ARBA" id="ARBA00022670"/>
    </source>
</evidence>
<dbReference type="InterPro" id="IPR038765">
    <property type="entry name" value="Papain-like_cys_pep_sf"/>
</dbReference>
<dbReference type="GeneID" id="110788552"/>
<keyword evidence="3" id="KW-0378">Hydrolase</keyword>
<name>A0ABM3QXN1_SPIOL</name>
<evidence type="ECO:0000256" key="3">
    <source>
        <dbReference type="ARBA" id="ARBA00022801"/>
    </source>
</evidence>
<dbReference type="Gene3D" id="3.40.395.10">
    <property type="entry name" value="Adenoviral Proteinase, Chain A"/>
    <property type="match status" value="1"/>
</dbReference>
<accession>A0ABM3QXN1</accession>
<dbReference type="InterPro" id="IPR003653">
    <property type="entry name" value="Peptidase_C48_C"/>
</dbReference>
<feature type="domain" description="Ubiquitin-like protease family profile" evidence="4">
    <location>
        <begin position="174"/>
        <end position="261"/>
    </location>
</feature>
<reference evidence="5" key="1">
    <citation type="journal article" date="2021" name="Nat. Commun.">
        <title>Genomic analyses provide insights into spinach domestication and the genetic basis of agronomic traits.</title>
        <authorList>
            <person name="Cai X."/>
            <person name="Sun X."/>
            <person name="Xu C."/>
            <person name="Sun H."/>
            <person name="Wang X."/>
            <person name="Ge C."/>
            <person name="Zhang Z."/>
            <person name="Wang Q."/>
            <person name="Fei Z."/>
            <person name="Jiao C."/>
            <person name="Wang Q."/>
        </authorList>
    </citation>
    <scope>NUCLEOTIDE SEQUENCE [LARGE SCALE GENOMIC DNA]</scope>
    <source>
        <strain evidence="5">cv. Varoflay</strain>
    </source>
</reference>